<feature type="transmembrane region" description="Helical" evidence="4">
    <location>
        <begin position="313"/>
        <end position="336"/>
    </location>
</feature>
<evidence type="ECO:0000256" key="1">
    <source>
        <dbReference type="ARBA" id="ARBA00023180"/>
    </source>
</evidence>
<organism evidence="7 8">
    <name type="scientific">Phoxinus phoxinus</name>
    <name type="common">Eurasian minnow</name>
    <dbReference type="NCBI Taxonomy" id="58324"/>
    <lineage>
        <taxon>Eukaryota</taxon>
        <taxon>Metazoa</taxon>
        <taxon>Chordata</taxon>
        <taxon>Craniata</taxon>
        <taxon>Vertebrata</taxon>
        <taxon>Euteleostomi</taxon>
        <taxon>Actinopterygii</taxon>
        <taxon>Neopterygii</taxon>
        <taxon>Teleostei</taxon>
        <taxon>Ostariophysi</taxon>
        <taxon>Cypriniformes</taxon>
        <taxon>Leuciscidae</taxon>
        <taxon>Phoxininae</taxon>
        <taxon>Phoxinus</taxon>
    </lineage>
</organism>
<evidence type="ECO:0000259" key="6">
    <source>
        <dbReference type="PROSITE" id="PS50835"/>
    </source>
</evidence>
<protein>
    <recommendedName>
        <fullName evidence="6">Ig-like domain-containing protein</fullName>
    </recommendedName>
</protein>
<dbReference type="GO" id="GO:0006955">
    <property type="term" value="P:immune response"/>
    <property type="evidence" value="ECO:0007669"/>
    <property type="project" value="TreeGrafter"/>
</dbReference>
<dbReference type="GO" id="GO:0005615">
    <property type="term" value="C:extracellular space"/>
    <property type="evidence" value="ECO:0007669"/>
    <property type="project" value="TreeGrafter"/>
</dbReference>
<keyword evidence="8" id="KW-1185">Reference proteome</keyword>
<dbReference type="InterPro" id="IPR037055">
    <property type="entry name" value="MHC_I-like_Ag-recog_sf"/>
</dbReference>
<dbReference type="PROSITE" id="PS50835">
    <property type="entry name" value="IG_LIKE"/>
    <property type="match status" value="1"/>
</dbReference>
<evidence type="ECO:0000256" key="3">
    <source>
        <dbReference type="RuleBase" id="RU004439"/>
    </source>
</evidence>
<feature type="chain" id="PRO_5042815075" description="Ig-like domain-containing protein" evidence="5">
    <location>
        <begin position="23"/>
        <end position="360"/>
    </location>
</feature>
<keyword evidence="5" id="KW-0732">Signal</keyword>
<dbReference type="SMART" id="SM00407">
    <property type="entry name" value="IGc1"/>
    <property type="match status" value="1"/>
</dbReference>
<keyword evidence="4" id="KW-0812">Transmembrane</keyword>
<evidence type="ECO:0000313" key="8">
    <source>
        <dbReference type="Proteomes" id="UP001364617"/>
    </source>
</evidence>
<dbReference type="InterPro" id="IPR011161">
    <property type="entry name" value="MHC_I-like_Ag-recog"/>
</dbReference>
<dbReference type="Proteomes" id="UP001364617">
    <property type="component" value="Unassembled WGS sequence"/>
</dbReference>
<evidence type="ECO:0000256" key="2">
    <source>
        <dbReference type="ARBA" id="ARBA00023319"/>
    </source>
</evidence>
<keyword evidence="4" id="KW-0472">Membrane</keyword>
<comment type="similarity">
    <text evidence="3">Belongs to the MHC class I family.</text>
</comment>
<dbReference type="Pfam" id="PF00129">
    <property type="entry name" value="MHC_I"/>
    <property type="match status" value="1"/>
</dbReference>
<feature type="signal peptide" evidence="5">
    <location>
        <begin position="1"/>
        <end position="22"/>
    </location>
</feature>
<dbReference type="PANTHER" id="PTHR16675:SF237">
    <property type="entry name" value="MHC CLASS I ANTIGEN TRANSCRIPT VARIANT 1-RELATED"/>
    <property type="match status" value="1"/>
</dbReference>
<dbReference type="Gene3D" id="2.60.40.10">
    <property type="entry name" value="Immunoglobulins"/>
    <property type="match status" value="1"/>
</dbReference>
<dbReference type="InterPro" id="IPR007110">
    <property type="entry name" value="Ig-like_dom"/>
</dbReference>
<evidence type="ECO:0000256" key="4">
    <source>
        <dbReference type="SAM" id="Phobius"/>
    </source>
</evidence>
<reference evidence="7 8" key="1">
    <citation type="submission" date="2024-02" db="EMBL/GenBank/DDBJ databases">
        <title>Chromosome-level genome assembly of the Eurasian Minnow (Phoxinus phoxinus).</title>
        <authorList>
            <person name="Oriowo T.O."/>
            <person name="Martin S."/>
            <person name="Stange M."/>
            <person name="Chrysostomakis Y."/>
            <person name="Brown T."/>
            <person name="Winkler S."/>
            <person name="Kukowka S."/>
            <person name="Myers E.W."/>
            <person name="Bohne A."/>
        </authorList>
    </citation>
    <scope>NUCLEOTIDE SEQUENCE [LARGE SCALE GENOMIC DNA]</scope>
    <source>
        <strain evidence="7">ZFMK-TIS-60720</strain>
        <tissue evidence="7">Whole Organism</tissue>
    </source>
</reference>
<dbReference type="InterPro" id="IPR003006">
    <property type="entry name" value="Ig/MHC_CS"/>
</dbReference>
<dbReference type="Pfam" id="PF07654">
    <property type="entry name" value="C1-set"/>
    <property type="match status" value="1"/>
</dbReference>
<dbReference type="FunFam" id="3.30.500.10:FF:000001">
    <property type="entry name" value="H-2 class I histocompatibility antigen, alpha chain"/>
    <property type="match status" value="1"/>
</dbReference>
<sequence>MHGFLFAMKFIILFILIPLVYSEIHRFITTYTGINGQTTEGTPEFSAVTTLDDQQIDYYDSIIKKMIPKQNWTKKIASTKMWTEDTEIREQVQQIYRDNIPVIMQRFTQTHGVHTYQRMYGCEWDDKTGYSHGFDQYGYDGEDFISLDLKENRYITSVQQASPTAMKWNNDKKQLEFLKQYYDHECVEWLKELLKLRKADLERKAPECFSAPEVSLIQKNPSSPVVCHATGLYPSRVSITWLRNGVNHYEDVDQGETRINEDGTFQKNHTLNIPPDDWKKDQFTCEVEHQGKTIQKILTEDEIKSNYRPTNPYLTLVCVIGGVFLIVLVIGAVLCIKFKKPEHEPIPSESEGQNVIDKGE</sequence>
<dbReference type="GO" id="GO:0009897">
    <property type="term" value="C:external side of plasma membrane"/>
    <property type="evidence" value="ECO:0007669"/>
    <property type="project" value="TreeGrafter"/>
</dbReference>
<dbReference type="PRINTS" id="PR01638">
    <property type="entry name" value="MHCCLASSI"/>
</dbReference>
<dbReference type="InterPro" id="IPR011162">
    <property type="entry name" value="MHC_I/II-like_Ag-recog"/>
</dbReference>
<evidence type="ECO:0000256" key="5">
    <source>
        <dbReference type="SAM" id="SignalP"/>
    </source>
</evidence>
<dbReference type="SUPFAM" id="SSF48726">
    <property type="entry name" value="Immunoglobulin"/>
    <property type="match status" value="1"/>
</dbReference>
<dbReference type="PROSITE" id="PS00290">
    <property type="entry name" value="IG_MHC"/>
    <property type="match status" value="1"/>
</dbReference>
<proteinExistence type="inferred from homology"/>
<dbReference type="InterPro" id="IPR036179">
    <property type="entry name" value="Ig-like_dom_sf"/>
</dbReference>
<keyword evidence="1" id="KW-0325">Glycoprotein</keyword>
<accession>A0AAN9GXI0</accession>
<feature type="domain" description="Ig-like" evidence="6">
    <location>
        <begin position="206"/>
        <end position="299"/>
    </location>
</feature>
<name>A0AAN9GXI0_9TELE</name>
<keyword evidence="4" id="KW-1133">Transmembrane helix</keyword>
<dbReference type="InterPro" id="IPR003597">
    <property type="entry name" value="Ig_C1-set"/>
</dbReference>
<evidence type="ECO:0000313" key="7">
    <source>
        <dbReference type="EMBL" id="KAK7136577.1"/>
    </source>
</evidence>
<dbReference type="InterPro" id="IPR013783">
    <property type="entry name" value="Ig-like_fold"/>
</dbReference>
<dbReference type="PANTHER" id="PTHR16675">
    <property type="entry name" value="MHC CLASS I-RELATED"/>
    <property type="match status" value="1"/>
</dbReference>
<gene>
    <name evidence="7" type="ORF">R3I93_016801</name>
</gene>
<dbReference type="EMBL" id="JAYKXH010000018">
    <property type="protein sequence ID" value="KAK7136577.1"/>
    <property type="molecule type" value="Genomic_DNA"/>
</dbReference>
<comment type="caution">
    <text evidence="7">The sequence shown here is derived from an EMBL/GenBank/DDBJ whole genome shotgun (WGS) entry which is preliminary data.</text>
</comment>
<dbReference type="SUPFAM" id="SSF54452">
    <property type="entry name" value="MHC antigen-recognition domain"/>
    <property type="match status" value="1"/>
</dbReference>
<dbReference type="Gene3D" id="3.30.500.10">
    <property type="entry name" value="MHC class I-like antigen recognition-like"/>
    <property type="match status" value="1"/>
</dbReference>
<keyword evidence="2" id="KW-0393">Immunoglobulin domain</keyword>
<dbReference type="InterPro" id="IPR050208">
    <property type="entry name" value="MHC_class-I_related"/>
</dbReference>
<dbReference type="InterPro" id="IPR001039">
    <property type="entry name" value="MHC_I_a_a1/a2"/>
</dbReference>
<dbReference type="AlphaFoldDB" id="A0AAN9GXI0"/>